<dbReference type="PANTHER" id="PTHR33164:SF106">
    <property type="entry name" value="TRANSCRIPTIONAL REGULATORY PROTEIN"/>
    <property type="match status" value="1"/>
</dbReference>
<dbReference type="EMBL" id="FNSN01000003">
    <property type="protein sequence ID" value="SEB47228.1"/>
    <property type="molecule type" value="Genomic_DNA"/>
</dbReference>
<dbReference type="AlphaFoldDB" id="A0A1H4JNF4"/>
<evidence type="ECO:0000259" key="1">
    <source>
        <dbReference type="PROSITE" id="PS50995"/>
    </source>
</evidence>
<proteinExistence type="predicted"/>
<dbReference type="PROSITE" id="PS50995">
    <property type="entry name" value="HTH_MARR_2"/>
    <property type="match status" value="1"/>
</dbReference>
<name>A0A1H4JNF4_9MICC</name>
<keyword evidence="3" id="KW-1185">Reference proteome</keyword>
<dbReference type="SUPFAM" id="SSF46785">
    <property type="entry name" value="Winged helix' DNA-binding domain"/>
    <property type="match status" value="1"/>
</dbReference>
<dbReference type="PANTHER" id="PTHR33164">
    <property type="entry name" value="TRANSCRIPTIONAL REGULATOR, MARR FAMILY"/>
    <property type="match status" value="1"/>
</dbReference>
<evidence type="ECO:0000313" key="3">
    <source>
        <dbReference type="Proteomes" id="UP000182652"/>
    </source>
</evidence>
<gene>
    <name evidence="2" type="ORF">SAMN04489745_0262</name>
</gene>
<dbReference type="Gene3D" id="1.10.10.10">
    <property type="entry name" value="Winged helix-like DNA-binding domain superfamily/Winged helix DNA-binding domain"/>
    <property type="match status" value="1"/>
</dbReference>
<reference evidence="2 3" key="1">
    <citation type="submission" date="2016-10" db="EMBL/GenBank/DDBJ databases">
        <authorList>
            <person name="de Groot N.N."/>
        </authorList>
    </citation>
    <scope>NUCLEOTIDE SEQUENCE [LARGE SCALE GENOMIC DNA]</scope>
    <source>
        <strain evidence="2 3">DSM 10495</strain>
    </source>
</reference>
<dbReference type="GO" id="GO:0003677">
    <property type="term" value="F:DNA binding"/>
    <property type="evidence" value="ECO:0007669"/>
    <property type="project" value="UniProtKB-KW"/>
</dbReference>
<evidence type="ECO:0000313" key="2">
    <source>
        <dbReference type="EMBL" id="SEB47228.1"/>
    </source>
</evidence>
<dbReference type="RefSeq" id="WP_066216587.1">
    <property type="nucleotide sequence ID" value="NZ_FNSN01000003.1"/>
</dbReference>
<dbReference type="InterPro" id="IPR036388">
    <property type="entry name" value="WH-like_DNA-bd_sf"/>
</dbReference>
<organism evidence="2 3">
    <name type="scientific">Arthrobacter woluwensis</name>
    <dbReference type="NCBI Taxonomy" id="156980"/>
    <lineage>
        <taxon>Bacteria</taxon>
        <taxon>Bacillati</taxon>
        <taxon>Actinomycetota</taxon>
        <taxon>Actinomycetes</taxon>
        <taxon>Micrococcales</taxon>
        <taxon>Micrococcaceae</taxon>
        <taxon>Arthrobacter</taxon>
    </lineage>
</organism>
<protein>
    <submittedName>
        <fullName evidence="2">DNA-binding transcriptional regulator, MarR family</fullName>
    </submittedName>
</protein>
<dbReference type="Pfam" id="PF12802">
    <property type="entry name" value="MarR_2"/>
    <property type="match status" value="1"/>
</dbReference>
<dbReference type="InterPro" id="IPR036390">
    <property type="entry name" value="WH_DNA-bd_sf"/>
</dbReference>
<dbReference type="InterPro" id="IPR039422">
    <property type="entry name" value="MarR/SlyA-like"/>
</dbReference>
<dbReference type="InterPro" id="IPR000835">
    <property type="entry name" value="HTH_MarR-typ"/>
</dbReference>
<dbReference type="GO" id="GO:0006950">
    <property type="term" value="P:response to stress"/>
    <property type="evidence" value="ECO:0007669"/>
    <property type="project" value="TreeGrafter"/>
</dbReference>
<dbReference type="SMART" id="SM00347">
    <property type="entry name" value="HTH_MARR"/>
    <property type="match status" value="1"/>
</dbReference>
<feature type="domain" description="HTH marR-type" evidence="1">
    <location>
        <begin position="22"/>
        <end position="154"/>
    </location>
</feature>
<accession>A0A1H4JNF4</accession>
<dbReference type="Proteomes" id="UP000182652">
    <property type="component" value="Unassembled WGS sequence"/>
</dbReference>
<sequence length="164" mass="18238">MALELIDKHWKDDGDNSDPGDTLKLLREFTVAAERARESMRRELGVNATDLAALEYLLIESDAWGVTASVLGKQLGLSSASTTILVSRLERADYLRREPAPRDRRANLLFPTERAQSLLRSIVEHQTEALAAVVRSFDREDLDVVEEFLGASIAALRNPLPPRG</sequence>
<dbReference type="GO" id="GO:0003700">
    <property type="term" value="F:DNA-binding transcription factor activity"/>
    <property type="evidence" value="ECO:0007669"/>
    <property type="project" value="InterPro"/>
</dbReference>
<keyword evidence="2" id="KW-0238">DNA-binding</keyword>